<feature type="domain" description="Photosynthesis system II assembly factor Ycf48/Hcf136-like" evidence="6">
    <location>
        <begin position="191"/>
        <end position="266"/>
    </location>
</feature>
<feature type="region of interest" description="Disordered" evidence="3">
    <location>
        <begin position="874"/>
        <end position="917"/>
    </location>
</feature>
<protein>
    <recommendedName>
        <fullName evidence="9">Photosynthesis system II assembly factor Ycf48/Hcf136-like domain-containing protein</fullName>
    </recommendedName>
</protein>
<dbReference type="Pfam" id="PF07693">
    <property type="entry name" value="KAP_NTPase"/>
    <property type="match status" value="1"/>
</dbReference>
<feature type="region of interest" description="Disordered" evidence="3">
    <location>
        <begin position="994"/>
        <end position="1015"/>
    </location>
</feature>
<dbReference type="PANTHER" id="PTHR47199">
    <property type="entry name" value="PHOTOSYSTEM II STABILITY/ASSEMBLY FACTOR HCF136, CHLOROPLASTIC"/>
    <property type="match status" value="1"/>
</dbReference>
<evidence type="ECO:0000259" key="6">
    <source>
        <dbReference type="Pfam" id="PF14870"/>
    </source>
</evidence>
<dbReference type="Gene3D" id="2.130.10.10">
    <property type="entry name" value="YVTN repeat-like/Quinoprotein amine dehydrogenase"/>
    <property type="match status" value="2"/>
</dbReference>
<dbReference type="InterPro" id="IPR028203">
    <property type="entry name" value="PSII_CF48-like_dom"/>
</dbReference>
<feature type="transmembrane region" description="Helical" evidence="4">
    <location>
        <begin position="844"/>
        <end position="861"/>
    </location>
</feature>
<dbReference type="OrthoDB" id="9806479at2"/>
<dbReference type="RefSeq" id="WP_072909886.1">
    <property type="nucleotide sequence ID" value="NZ_FQZT01000020.1"/>
</dbReference>
<reference evidence="7 8" key="1">
    <citation type="submission" date="2016-11" db="EMBL/GenBank/DDBJ databases">
        <authorList>
            <person name="Jaros S."/>
            <person name="Januszkiewicz K."/>
            <person name="Wedrychowicz H."/>
        </authorList>
    </citation>
    <scope>NUCLEOTIDE SEQUENCE [LARGE SCALE GENOMIC DNA]</scope>
    <source>
        <strain evidence="7 8">DSM 5091</strain>
    </source>
</reference>
<dbReference type="EMBL" id="FQZT01000020">
    <property type="protein sequence ID" value="SHJ85516.1"/>
    <property type="molecule type" value="Genomic_DNA"/>
</dbReference>
<dbReference type="STRING" id="1122189.SAMN02745165_03356"/>
<dbReference type="Proteomes" id="UP000184171">
    <property type="component" value="Unassembled WGS sequence"/>
</dbReference>
<sequence>MQKASEKGPASPPSGQQKFTSASLRLWSYLGAALLLLLASLVAFSQSPQPNPLKQIEPFSLEWWRYPLELNAHKRLPVIDADLNDIFVLPDTELIWVVGSGGLILHSDDGGTSWKRQSLTGSQPAAKAASIELISSAHAAEAPLSKEQYLMEQKQQIAPPTDLRILTEQKTIPVKPDFPPISPIPADPATTALHAIHFINNNQGWAVGDRGLILRSDDGGNSWQQQETLVSSSLIRVQFTGTKGWITGADGSLLTSSDKGDSWQELRKIQGGSIYASYFVDAENGWAVDQNGYIQKGYNGGIDWVRSSNLSNLSPRNLYFINAETGWVIGLLGQAMRTTDGGDNWQRIDTGSDQTLQAVQFLDPDHGWAIGGRGAVLKSSDGGLSWRETRLPTNHQLNSLGFFDPERGWVAGNSGMLFATSDGGRNWIPLSRPANSDESADYARFPAPWYYLSWLLAGLLLIPVFQQPKQLIVEQQSVADMLVSDKPLEAGEPDALNFGLVARSLSRYLRNDNTQPPLTIAITGEWGTGKSSLMNLLKADLKHYGVRPVWFNAWHHQKESNLLASLLDNIRHQAVPDWWCFSGLNFRLRLLMVRGWRNCMPVLVVLFVFAVSAGIVCNPKFHLVDADNFSFTLSGMTTVLREKFPFLTLSASSIAMFIAAFKGFVAFGLDPKKLIPTIPGRLRIKNLNVELSFRQKFAREFKDVTTALQPRTMLILIDDLDRCQAEHVLEILETINYLVSSGKCYVVLGMARERVERCIGAAFKEIAEDMIDDTESDKVKDNGRAKRVEFARQYLEKLINIEVPVPVATPGQSRLLLAPKRTEISETVLSQQLLEIAKSAATKLFPWLLVLLVMWGGFQLGKVYHPLAEEKTASSQQTIPAGPSTPAAVTNPGTIDESVQDQPPAEKQGRAGYTPGQTGKAPKWLTIFPLLALLAAGILLLLKRPSYRVQDSPEFLQALTVWHPLIAAKRNTPRSIKRFLNRVRYFAMINRDQEDEKQKHAAQKQATPAPTTHPRLEEATLVALGALHHVDPHIIKNPQLFQQLSSQSSFQDEQLKNAKSAQRLKGEIQRALKEHEKVFGSWNCDEEQRALFLEISQGIQII</sequence>
<evidence type="ECO:0008006" key="9">
    <source>
        <dbReference type="Google" id="ProtNLM"/>
    </source>
</evidence>
<dbReference type="Pfam" id="PF14870">
    <property type="entry name" value="PSII_BNR"/>
    <property type="match status" value="2"/>
</dbReference>
<feature type="compositionally biased region" description="Low complexity" evidence="3">
    <location>
        <begin position="1003"/>
        <end position="1013"/>
    </location>
</feature>
<keyword evidence="4" id="KW-0812">Transmembrane</keyword>
<dbReference type="SUPFAM" id="SSF52540">
    <property type="entry name" value="P-loop containing nucleoside triphosphate hydrolases"/>
    <property type="match status" value="1"/>
</dbReference>
<dbReference type="PANTHER" id="PTHR47199:SF2">
    <property type="entry name" value="PHOTOSYSTEM II STABILITY_ASSEMBLY FACTOR HCF136, CHLOROPLASTIC"/>
    <property type="match status" value="1"/>
</dbReference>
<evidence type="ECO:0000256" key="3">
    <source>
        <dbReference type="SAM" id="MobiDB-lite"/>
    </source>
</evidence>
<feature type="transmembrane region" description="Helical" evidence="4">
    <location>
        <begin position="599"/>
        <end position="624"/>
    </location>
</feature>
<dbReference type="Gene3D" id="3.40.50.300">
    <property type="entry name" value="P-loop containing nucleotide triphosphate hydrolases"/>
    <property type="match status" value="1"/>
</dbReference>
<proteinExistence type="predicted"/>
<accession>A0A1M6MQ29</accession>
<keyword evidence="1" id="KW-0602">Photosynthesis</keyword>
<feature type="domain" description="KAP NTPase" evidence="5">
    <location>
        <begin position="501"/>
        <end position="989"/>
    </location>
</feature>
<keyword evidence="8" id="KW-1185">Reference proteome</keyword>
<gene>
    <name evidence="7" type="ORF">SAMN02745165_03356</name>
</gene>
<keyword evidence="4" id="KW-1133">Transmembrane helix</keyword>
<feature type="transmembrane region" description="Helical" evidence="4">
    <location>
        <begin position="924"/>
        <end position="942"/>
    </location>
</feature>
<feature type="transmembrane region" description="Helical" evidence="4">
    <location>
        <begin position="644"/>
        <end position="665"/>
    </location>
</feature>
<evidence type="ECO:0000313" key="8">
    <source>
        <dbReference type="Proteomes" id="UP000184171"/>
    </source>
</evidence>
<evidence type="ECO:0000256" key="4">
    <source>
        <dbReference type="SAM" id="Phobius"/>
    </source>
</evidence>
<evidence type="ECO:0000259" key="5">
    <source>
        <dbReference type="Pfam" id="PF07693"/>
    </source>
</evidence>
<feature type="transmembrane region" description="Helical" evidence="4">
    <location>
        <begin position="448"/>
        <end position="465"/>
    </location>
</feature>
<dbReference type="InterPro" id="IPR015943">
    <property type="entry name" value="WD40/YVTN_repeat-like_dom_sf"/>
</dbReference>
<keyword evidence="4" id="KW-0472">Membrane</keyword>
<dbReference type="GO" id="GO:0015979">
    <property type="term" value="P:photosynthesis"/>
    <property type="evidence" value="ECO:0007669"/>
    <property type="project" value="UniProtKB-KW"/>
</dbReference>
<evidence type="ECO:0000256" key="2">
    <source>
        <dbReference type="ARBA" id="ARBA00023276"/>
    </source>
</evidence>
<dbReference type="GO" id="GO:0009523">
    <property type="term" value="C:photosystem II"/>
    <property type="evidence" value="ECO:0007669"/>
    <property type="project" value="UniProtKB-KW"/>
</dbReference>
<feature type="domain" description="Photosynthesis system II assembly factor Ycf48/Hcf136-like" evidence="6">
    <location>
        <begin position="352"/>
        <end position="428"/>
    </location>
</feature>
<evidence type="ECO:0000313" key="7">
    <source>
        <dbReference type="EMBL" id="SHJ85516.1"/>
    </source>
</evidence>
<name>A0A1M6MQ29_MALRU</name>
<dbReference type="SUPFAM" id="SSF110296">
    <property type="entry name" value="Oligoxyloglucan reducing end-specific cellobiohydrolase"/>
    <property type="match status" value="2"/>
</dbReference>
<keyword evidence="2" id="KW-0604">Photosystem II</keyword>
<dbReference type="InterPro" id="IPR027417">
    <property type="entry name" value="P-loop_NTPase"/>
</dbReference>
<organism evidence="7 8">
    <name type="scientific">Malonomonas rubra DSM 5091</name>
    <dbReference type="NCBI Taxonomy" id="1122189"/>
    <lineage>
        <taxon>Bacteria</taxon>
        <taxon>Pseudomonadati</taxon>
        <taxon>Thermodesulfobacteriota</taxon>
        <taxon>Desulfuromonadia</taxon>
        <taxon>Desulfuromonadales</taxon>
        <taxon>Geopsychrobacteraceae</taxon>
        <taxon>Malonomonas</taxon>
    </lineage>
</organism>
<dbReference type="InterPro" id="IPR011646">
    <property type="entry name" value="KAP_P-loop"/>
</dbReference>
<evidence type="ECO:0000256" key="1">
    <source>
        <dbReference type="ARBA" id="ARBA00022531"/>
    </source>
</evidence>
<dbReference type="AlphaFoldDB" id="A0A1M6MQ29"/>